<protein>
    <submittedName>
        <fullName evidence="3">Uncharacterized protein</fullName>
    </submittedName>
</protein>
<feature type="transmembrane region" description="Helical" evidence="2">
    <location>
        <begin position="198"/>
        <end position="216"/>
    </location>
</feature>
<dbReference type="EMBL" id="CP019481">
    <property type="protein sequence ID" value="UQC91625.1"/>
    <property type="molecule type" value="Genomic_DNA"/>
</dbReference>
<proteinExistence type="predicted"/>
<keyword evidence="2" id="KW-0472">Membrane</keyword>
<keyword evidence="2" id="KW-1133">Transmembrane helix</keyword>
<feature type="region of interest" description="Disordered" evidence="1">
    <location>
        <begin position="86"/>
        <end position="123"/>
    </location>
</feature>
<organism evidence="3 4">
    <name type="scientific">Colletotrichum lupini</name>
    <dbReference type="NCBI Taxonomy" id="145971"/>
    <lineage>
        <taxon>Eukaryota</taxon>
        <taxon>Fungi</taxon>
        <taxon>Dikarya</taxon>
        <taxon>Ascomycota</taxon>
        <taxon>Pezizomycotina</taxon>
        <taxon>Sordariomycetes</taxon>
        <taxon>Hypocreomycetidae</taxon>
        <taxon>Glomerellales</taxon>
        <taxon>Glomerellaceae</taxon>
        <taxon>Colletotrichum</taxon>
        <taxon>Colletotrichum acutatum species complex</taxon>
    </lineage>
</organism>
<feature type="transmembrane region" description="Helical" evidence="2">
    <location>
        <begin position="228"/>
        <end position="250"/>
    </location>
</feature>
<feature type="transmembrane region" description="Helical" evidence="2">
    <location>
        <begin position="270"/>
        <end position="294"/>
    </location>
</feature>
<name>A0A9Q8WQV7_9PEZI</name>
<evidence type="ECO:0000313" key="4">
    <source>
        <dbReference type="Proteomes" id="UP000830671"/>
    </source>
</evidence>
<accession>A0A9Q8WQV7</accession>
<dbReference type="PANTHER" id="PTHR35605:SF1">
    <property type="entry name" value="ECP2 EFFECTOR PROTEIN DOMAIN-CONTAINING PROTEIN-RELATED"/>
    <property type="match status" value="1"/>
</dbReference>
<reference evidence="3" key="1">
    <citation type="journal article" date="2021" name="Mol. Plant Microbe Interact.">
        <title>Complete Genome Sequence of the Plant-Pathogenic Fungus Colletotrichum lupini.</title>
        <authorList>
            <person name="Baroncelli R."/>
            <person name="Pensec F."/>
            <person name="Da Lio D."/>
            <person name="Boufleur T."/>
            <person name="Vicente I."/>
            <person name="Sarrocco S."/>
            <person name="Picot A."/>
            <person name="Baraldi E."/>
            <person name="Sukno S."/>
            <person name="Thon M."/>
            <person name="Le Floch G."/>
        </authorList>
    </citation>
    <scope>NUCLEOTIDE SEQUENCE</scope>
    <source>
        <strain evidence="3">IMI 504893</strain>
    </source>
</reference>
<feature type="transmembrane region" description="Helical" evidence="2">
    <location>
        <begin position="133"/>
        <end position="158"/>
    </location>
</feature>
<evidence type="ECO:0000313" key="3">
    <source>
        <dbReference type="EMBL" id="UQC91625.1"/>
    </source>
</evidence>
<keyword evidence="2" id="KW-0812">Transmembrane</keyword>
<dbReference type="Proteomes" id="UP000830671">
    <property type="component" value="Chromosome 9"/>
</dbReference>
<feature type="region of interest" description="Disordered" evidence="1">
    <location>
        <begin position="302"/>
        <end position="325"/>
    </location>
</feature>
<feature type="compositionally biased region" description="Basic residues" evidence="1">
    <location>
        <begin position="90"/>
        <end position="106"/>
    </location>
</feature>
<sequence length="796" mass="85974">MEAASRLALMAIVTRAGSPQQQLRQHLQQQRVPKQHQQQQRDEKAAWKHLHHPLVTVVENDVEAQAGLGAREEAAAAAAGEGKRMLGNLGHHHYHHQQRSSGRGRRGSAGSSSSRSSDGENGAMAARGGLEAVAWWILMGLELCVVGGVEGWIIYMVYNAGGDFAIWNCIEYRSGSIEYLSPREGIADDDGTRRLSQFASPALMILLSVSLSAALLRGVGCLNRLGDLGFQAAGLVLATFCAVVVCAGVSGVEEGQGENGDRLEKKGVRVVVGLAVKMWFLFFIGFLCAVFQWYSEDQQRTTTSTTNQTPLLPKKGKKKERGYGTTTGGLATVDETVEGFSICMMSARARAYTTTEFRDIPIPPFYPVPFHPAVITRTHLTGCFAAGHATASQLVDTSDCTACASIPISTVSSHLCGALVLDDTLSPILALVMIEALGNLIPGHRCSLGRRNGNFEFNRTAGLGFAAGASRAMEMILLLCFSFRRVVFRLPNSVVFSSSHDSFMGLRIAASLLMKPSMKLSVADQQVVVRQSITASDLNATPLRNNDVDPANFRNMRPALDGHSIAYSMLISLSVSFPWAVLVTVAWAFGQDAPSPGAPIPGYGIFIPRWEVPSPDGSGKTLFFRGTVEEVATQMRDMHPSFDIDDEFGKIAMPAIGKRATFEDNDQTLCHNFREGNRTAAHVSIDELRTVQGKPENGAGPANCGRVSCRNGTAIWWCNDAKSTKQIDSFGDIADGAQRVLSKCKDKLDANQGQGMTVSGQAFHKDSWNVVVRGGDNCDDAGVMMNPKGSRRLFKA</sequence>
<evidence type="ECO:0000256" key="1">
    <source>
        <dbReference type="SAM" id="MobiDB-lite"/>
    </source>
</evidence>
<dbReference type="PANTHER" id="PTHR35605">
    <property type="entry name" value="ECP2 EFFECTOR PROTEIN DOMAIN-CONTAINING PROTEIN-RELATED"/>
    <property type="match status" value="1"/>
</dbReference>
<dbReference type="AlphaFoldDB" id="A0A9Q8WQV7"/>
<dbReference type="GeneID" id="73351086"/>
<dbReference type="RefSeq" id="XP_049153223.1">
    <property type="nucleotide sequence ID" value="XM_049296076.1"/>
</dbReference>
<evidence type="ECO:0000256" key="2">
    <source>
        <dbReference type="SAM" id="Phobius"/>
    </source>
</evidence>
<gene>
    <name evidence="3" type="ORF">CLUP02_17161</name>
</gene>
<keyword evidence="4" id="KW-1185">Reference proteome</keyword>
<dbReference type="KEGG" id="clup:CLUP02_17161"/>